<dbReference type="EMBL" id="JAGMWT010000016">
    <property type="protein sequence ID" value="KAH7115063.1"/>
    <property type="molecule type" value="Genomic_DNA"/>
</dbReference>
<evidence type="ECO:0000256" key="1">
    <source>
        <dbReference type="SAM" id="MobiDB-lite"/>
    </source>
</evidence>
<reference evidence="3" key="1">
    <citation type="journal article" date="2021" name="Nat. Commun.">
        <title>Genetic determinants of endophytism in the Arabidopsis root mycobiome.</title>
        <authorList>
            <person name="Mesny F."/>
            <person name="Miyauchi S."/>
            <person name="Thiergart T."/>
            <person name="Pickel B."/>
            <person name="Atanasova L."/>
            <person name="Karlsson M."/>
            <person name="Huettel B."/>
            <person name="Barry K.W."/>
            <person name="Haridas S."/>
            <person name="Chen C."/>
            <person name="Bauer D."/>
            <person name="Andreopoulos W."/>
            <person name="Pangilinan J."/>
            <person name="LaButti K."/>
            <person name="Riley R."/>
            <person name="Lipzen A."/>
            <person name="Clum A."/>
            <person name="Drula E."/>
            <person name="Henrissat B."/>
            <person name="Kohler A."/>
            <person name="Grigoriev I.V."/>
            <person name="Martin F.M."/>
            <person name="Hacquard S."/>
        </authorList>
    </citation>
    <scope>NUCLEOTIDE SEQUENCE</scope>
    <source>
        <strain evidence="3">MPI-CAGE-CH-0243</strain>
    </source>
</reference>
<feature type="transmembrane region" description="Helical" evidence="2">
    <location>
        <begin position="54"/>
        <end position="78"/>
    </location>
</feature>
<keyword evidence="2" id="KW-0472">Membrane</keyword>
<protein>
    <recommendedName>
        <fullName evidence="5">MARVEL domain-containing protein</fullName>
    </recommendedName>
</protein>
<keyword evidence="2" id="KW-0812">Transmembrane</keyword>
<evidence type="ECO:0000313" key="4">
    <source>
        <dbReference type="Proteomes" id="UP000700596"/>
    </source>
</evidence>
<comment type="caution">
    <text evidence="3">The sequence shown here is derived from an EMBL/GenBank/DDBJ whole genome shotgun (WGS) entry which is preliminary data.</text>
</comment>
<evidence type="ECO:0000313" key="3">
    <source>
        <dbReference type="EMBL" id="KAH7115063.1"/>
    </source>
</evidence>
<organism evidence="3 4">
    <name type="scientific">Dendryphion nanum</name>
    <dbReference type="NCBI Taxonomy" id="256645"/>
    <lineage>
        <taxon>Eukaryota</taxon>
        <taxon>Fungi</taxon>
        <taxon>Dikarya</taxon>
        <taxon>Ascomycota</taxon>
        <taxon>Pezizomycotina</taxon>
        <taxon>Dothideomycetes</taxon>
        <taxon>Pleosporomycetidae</taxon>
        <taxon>Pleosporales</taxon>
        <taxon>Torulaceae</taxon>
        <taxon>Dendryphion</taxon>
    </lineage>
</organism>
<feature type="compositionally biased region" description="Polar residues" evidence="1">
    <location>
        <begin position="216"/>
        <end position="229"/>
    </location>
</feature>
<dbReference type="OrthoDB" id="5344006at2759"/>
<accession>A0A9P9D997</accession>
<proteinExistence type="predicted"/>
<feature type="transmembrane region" description="Helical" evidence="2">
    <location>
        <begin position="135"/>
        <end position="156"/>
    </location>
</feature>
<evidence type="ECO:0000256" key="2">
    <source>
        <dbReference type="SAM" id="Phobius"/>
    </source>
</evidence>
<keyword evidence="4" id="KW-1185">Reference proteome</keyword>
<feature type="compositionally biased region" description="Polar residues" evidence="1">
    <location>
        <begin position="190"/>
        <end position="207"/>
    </location>
</feature>
<evidence type="ECO:0008006" key="5">
    <source>
        <dbReference type="Google" id="ProtNLM"/>
    </source>
</evidence>
<gene>
    <name evidence="3" type="ORF">B0J11DRAFT_594247</name>
</gene>
<feature type="transmembrane region" description="Helical" evidence="2">
    <location>
        <begin position="84"/>
        <end position="106"/>
    </location>
</feature>
<dbReference type="AlphaFoldDB" id="A0A9P9D997"/>
<feature type="transmembrane region" description="Helical" evidence="2">
    <location>
        <begin position="20"/>
        <end position="42"/>
    </location>
</feature>
<dbReference type="Proteomes" id="UP000700596">
    <property type="component" value="Unassembled WGS sequence"/>
</dbReference>
<sequence>MPVGSFRKTASTLWNAGIAVGSRILLLASAITISTIMFMFIYRLHIHKFSVPWAFFFLQGTALFTILALPIGAAIKYWARLRPLYYVTLNAIISLLWVAALILVVLRTRFALVHSCSKSTWGHANGISICRQYKILFIGAITGCAASLVTFTSDLIHCRSKRSHAKYSRAHSNDGTKAIPGTPEIRLEASSSTTRLVPEPYQSSSSGERYEPLTIPGTSASQSTQRYCS</sequence>
<name>A0A9P9D997_9PLEO</name>
<keyword evidence="2" id="KW-1133">Transmembrane helix</keyword>
<feature type="region of interest" description="Disordered" evidence="1">
    <location>
        <begin position="190"/>
        <end position="229"/>
    </location>
</feature>